<dbReference type="Proteomes" id="UP001458880">
    <property type="component" value="Unassembled WGS sequence"/>
</dbReference>
<dbReference type="InterPro" id="IPR036962">
    <property type="entry name" value="Glyco_hydro_3_N_sf"/>
</dbReference>
<comment type="similarity">
    <text evidence="2">Belongs to the glycosyl hydrolase 3 family.</text>
</comment>
<keyword evidence="4" id="KW-0732">Signal</keyword>
<name>A0AAW1G9J6_POPJA</name>
<dbReference type="GO" id="GO:0009251">
    <property type="term" value="P:glucan catabolic process"/>
    <property type="evidence" value="ECO:0007669"/>
    <property type="project" value="TreeGrafter"/>
</dbReference>
<dbReference type="EC" id="3.2.1.21" evidence="3"/>
<evidence type="ECO:0000256" key="6">
    <source>
        <dbReference type="ARBA" id="ARBA00023295"/>
    </source>
</evidence>
<dbReference type="PANTHER" id="PTHR30620">
    <property type="entry name" value="PERIPLASMIC BETA-GLUCOSIDASE-RELATED"/>
    <property type="match status" value="1"/>
</dbReference>
<evidence type="ECO:0000256" key="1">
    <source>
        <dbReference type="ARBA" id="ARBA00000448"/>
    </source>
</evidence>
<keyword evidence="8" id="KW-1185">Reference proteome</keyword>
<dbReference type="Gene3D" id="3.20.20.300">
    <property type="entry name" value="Glycoside hydrolase, family 3, N-terminal domain"/>
    <property type="match status" value="1"/>
</dbReference>
<dbReference type="InterPro" id="IPR051915">
    <property type="entry name" value="Cellulose_Degrad_GH3"/>
</dbReference>
<evidence type="ECO:0000256" key="4">
    <source>
        <dbReference type="ARBA" id="ARBA00022729"/>
    </source>
</evidence>
<dbReference type="PANTHER" id="PTHR30620:SF16">
    <property type="entry name" value="LYSOSOMAL BETA GLUCOSIDASE"/>
    <property type="match status" value="1"/>
</dbReference>
<dbReference type="SUPFAM" id="SSF51445">
    <property type="entry name" value="(Trans)glycosidases"/>
    <property type="match status" value="1"/>
</dbReference>
<evidence type="ECO:0000256" key="5">
    <source>
        <dbReference type="ARBA" id="ARBA00022801"/>
    </source>
</evidence>
<evidence type="ECO:0000313" key="7">
    <source>
        <dbReference type="EMBL" id="KAK9659710.1"/>
    </source>
</evidence>
<organism evidence="7 8">
    <name type="scientific">Popillia japonica</name>
    <name type="common">Japanese beetle</name>
    <dbReference type="NCBI Taxonomy" id="7064"/>
    <lineage>
        <taxon>Eukaryota</taxon>
        <taxon>Metazoa</taxon>
        <taxon>Ecdysozoa</taxon>
        <taxon>Arthropoda</taxon>
        <taxon>Hexapoda</taxon>
        <taxon>Insecta</taxon>
        <taxon>Pterygota</taxon>
        <taxon>Neoptera</taxon>
        <taxon>Endopterygota</taxon>
        <taxon>Coleoptera</taxon>
        <taxon>Polyphaga</taxon>
        <taxon>Scarabaeiformia</taxon>
        <taxon>Scarabaeidae</taxon>
        <taxon>Rutelinae</taxon>
        <taxon>Popillia</taxon>
    </lineage>
</organism>
<protein>
    <recommendedName>
        <fullName evidence="3">beta-glucosidase</fullName>
        <ecNumber evidence="3">3.2.1.21</ecNumber>
    </recommendedName>
</protein>
<sequence length="172" mass="19489">MNVLGDWSAPQKDENVITILEGLRQIAPDTEFDFVDQGWDPRNMNLDKVAEAAAKAKSADLNIVVAGEYMMRFRNMNLDKVAEAAAKAKSADLNIVVAGEYMMRFRWSERTDGEDTDRSDIDLVGSRIDQSVRRILDIKFRLGLFENPYADEEKTMEVRLCEEHRATALEAA</sequence>
<keyword evidence="5" id="KW-0378">Hydrolase</keyword>
<evidence type="ECO:0000256" key="3">
    <source>
        <dbReference type="ARBA" id="ARBA00012744"/>
    </source>
</evidence>
<dbReference type="GO" id="GO:0008422">
    <property type="term" value="F:beta-glucosidase activity"/>
    <property type="evidence" value="ECO:0007669"/>
    <property type="project" value="UniProtKB-EC"/>
</dbReference>
<dbReference type="EMBL" id="JASPKY010005590">
    <property type="protein sequence ID" value="KAK9659710.1"/>
    <property type="molecule type" value="Genomic_DNA"/>
</dbReference>
<reference evidence="7 8" key="1">
    <citation type="journal article" date="2024" name="BMC Genomics">
        <title>De novo assembly and annotation of Popillia japonica's genome with initial clues to its potential as an invasive pest.</title>
        <authorList>
            <person name="Cucini C."/>
            <person name="Boschi S."/>
            <person name="Funari R."/>
            <person name="Cardaioli E."/>
            <person name="Iannotti N."/>
            <person name="Marturano G."/>
            <person name="Paoli F."/>
            <person name="Bruttini M."/>
            <person name="Carapelli A."/>
            <person name="Frati F."/>
            <person name="Nardi F."/>
        </authorList>
    </citation>
    <scope>NUCLEOTIDE SEQUENCE [LARGE SCALE GENOMIC DNA]</scope>
    <source>
        <strain evidence="7">DMR45628</strain>
    </source>
</reference>
<dbReference type="AlphaFoldDB" id="A0AAW1G9J6"/>
<dbReference type="InterPro" id="IPR017853">
    <property type="entry name" value="GH"/>
</dbReference>
<feature type="non-terminal residue" evidence="7">
    <location>
        <position position="172"/>
    </location>
</feature>
<evidence type="ECO:0000313" key="8">
    <source>
        <dbReference type="Proteomes" id="UP001458880"/>
    </source>
</evidence>
<gene>
    <name evidence="7" type="ORF">QE152_g41598</name>
</gene>
<comment type="catalytic activity">
    <reaction evidence="1">
        <text>Hydrolysis of terminal, non-reducing beta-D-glucosyl residues with release of beta-D-glucose.</text>
        <dbReference type="EC" id="3.2.1.21"/>
    </reaction>
</comment>
<accession>A0AAW1G9J6</accession>
<proteinExistence type="inferred from homology"/>
<keyword evidence="6" id="KW-0326">Glycosidase</keyword>
<evidence type="ECO:0000256" key="2">
    <source>
        <dbReference type="ARBA" id="ARBA00005336"/>
    </source>
</evidence>
<comment type="caution">
    <text evidence="7">The sequence shown here is derived from an EMBL/GenBank/DDBJ whole genome shotgun (WGS) entry which is preliminary data.</text>
</comment>